<name>A0ABW8GKT5_9PROT</name>
<dbReference type="PANTHER" id="PTHR30349">
    <property type="entry name" value="PHAGE INTEGRASE-RELATED"/>
    <property type="match status" value="1"/>
</dbReference>
<feature type="domain" description="Tyr recombinase" evidence="5">
    <location>
        <begin position="423"/>
        <end position="571"/>
    </location>
</feature>
<dbReference type="Gene3D" id="1.10.443.10">
    <property type="entry name" value="Intergrase catalytic core"/>
    <property type="match status" value="1"/>
</dbReference>
<dbReference type="CDD" id="cd01184">
    <property type="entry name" value="INT_C_like_1"/>
    <property type="match status" value="1"/>
</dbReference>
<keyword evidence="2" id="KW-0229">DNA integration</keyword>
<dbReference type="InterPro" id="IPR002104">
    <property type="entry name" value="Integrase_catalytic"/>
</dbReference>
<evidence type="ECO:0000259" key="5">
    <source>
        <dbReference type="Pfam" id="PF00589"/>
    </source>
</evidence>
<dbReference type="Gene3D" id="1.10.150.130">
    <property type="match status" value="1"/>
</dbReference>
<reference evidence="7 8" key="1">
    <citation type="submission" date="2024-11" db="EMBL/GenBank/DDBJ databases">
        <authorList>
            <person name="Kaparullina E.N."/>
            <person name="Delegan Y.A."/>
            <person name="Doronina N.V."/>
        </authorList>
    </citation>
    <scope>NUCLEOTIDE SEQUENCE [LARGE SCALE GENOMIC DNA]</scope>
    <source>
        <strain evidence="7 8">7sh_L</strain>
    </source>
</reference>
<dbReference type="SUPFAM" id="SSF56349">
    <property type="entry name" value="DNA breaking-rejoining enzymes"/>
    <property type="match status" value="1"/>
</dbReference>
<evidence type="ECO:0000313" key="8">
    <source>
        <dbReference type="Proteomes" id="UP001617669"/>
    </source>
</evidence>
<feature type="domain" description="DUF6538" evidence="6">
    <location>
        <begin position="6"/>
        <end position="67"/>
    </location>
</feature>
<evidence type="ECO:0000256" key="3">
    <source>
        <dbReference type="ARBA" id="ARBA00023125"/>
    </source>
</evidence>
<dbReference type="EMBL" id="JBIWXY010000001">
    <property type="protein sequence ID" value="MFJ5445982.1"/>
    <property type="molecule type" value="Genomic_DNA"/>
</dbReference>
<comment type="similarity">
    <text evidence="1">Belongs to the 'phage' integrase family.</text>
</comment>
<keyword evidence="4" id="KW-0233">DNA recombination</keyword>
<sequence length="608" mass="67919">MHTGTYLRLRGHVFYFHRRIPQDVVPYYGNGKATLVSFSLHTSIRRVAMRKARAHAVRLDQEFQAIRLGLLTQARVGSRSDAQAAVRASVNASGSEFVPQPLTLTPASMQELCDRWKASVLMSDEYNRITGFRDIDSEEVSAGILDTLPMFRQAISTGRHEVIEPALQSWLWMNGYAVDAQDAAYLQLRWQFLQTAYQVQQLIWQRQQGELVDIAQHLPTSQRAACKIREVEINVVPVSGTGSGASAAFVSDTSVSAAYTPGAVPGSPGSVPEGVAAAVLSLDGMYQQWLNQSKDRAKSTLDYMPTLIADMEAFFSKESIADVRLIRRGKMMAFTDHLLAKQQHYRTVEKKMALICAMFQVAVDREQLVTNPASRIKVAKPKVVTPAREPFNQEDLQRIFSAGIYHGDIPKAGAGQAAPWLPALALYTGARLEELAQLSVHDLKHDAQHGYYLNITDVSDVEDEHRKQLKTESSRRRIPLHPDLIQAGLIDYWTQCKEQGHRQLFPHLITDIKGKRSGNWSKWWSRYMRNEIGITAKSKVFHSFRHTFKDACREAGIGEEIHDALTGHSGGGVGRHYGSGQYPLGPLVKAVRSLAFGVTIQLSFKRSL</sequence>
<evidence type="ECO:0000259" key="6">
    <source>
        <dbReference type="Pfam" id="PF20172"/>
    </source>
</evidence>
<dbReference type="RefSeq" id="WP_400880980.1">
    <property type="nucleotide sequence ID" value="NZ_JBIWXY010000001.1"/>
</dbReference>
<evidence type="ECO:0000256" key="4">
    <source>
        <dbReference type="ARBA" id="ARBA00023172"/>
    </source>
</evidence>
<gene>
    <name evidence="7" type="ORF">ACIKP9_07040</name>
</gene>
<keyword evidence="3" id="KW-0238">DNA-binding</keyword>
<evidence type="ECO:0000256" key="1">
    <source>
        <dbReference type="ARBA" id="ARBA00008857"/>
    </source>
</evidence>
<dbReference type="InterPro" id="IPR013762">
    <property type="entry name" value="Integrase-like_cat_sf"/>
</dbReference>
<dbReference type="InterPro" id="IPR010998">
    <property type="entry name" value="Integrase_recombinase_N"/>
</dbReference>
<evidence type="ECO:0000256" key="2">
    <source>
        <dbReference type="ARBA" id="ARBA00022908"/>
    </source>
</evidence>
<organism evidence="7 8">
    <name type="scientific">Methylobacillus methanolivorans</name>
    <dbReference type="NCBI Taxonomy" id="1848927"/>
    <lineage>
        <taxon>Bacteria</taxon>
        <taxon>Pseudomonadati</taxon>
        <taxon>Pseudomonadota</taxon>
        <taxon>Betaproteobacteria</taxon>
        <taxon>Nitrosomonadales</taxon>
        <taxon>Methylophilaceae</taxon>
        <taxon>Methylobacillus</taxon>
    </lineage>
</organism>
<dbReference type="InterPro" id="IPR011010">
    <property type="entry name" value="DNA_brk_join_enz"/>
</dbReference>
<dbReference type="Pfam" id="PF20172">
    <property type="entry name" value="DUF6538"/>
    <property type="match status" value="1"/>
</dbReference>
<protein>
    <submittedName>
        <fullName evidence="7">DUF6538 domain-containing protein</fullName>
    </submittedName>
</protein>
<dbReference type="Proteomes" id="UP001617669">
    <property type="component" value="Unassembled WGS sequence"/>
</dbReference>
<accession>A0ABW8GKT5</accession>
<evidence type="ECO:0000313" key="7">
    <source>
        <dbReference type="EMBL" id="MFJ5445982.1"/>
    </source>
</evidence>
<dbReference type="Pfam" id="PF00589">
    <property type="entry name" value="Phage_integrase"/>
    <property type="match status" value="1"/>
</dbReference>
<dbReference type="InterPro" id="IPR050090">
    <property type="entry name" value="Tyrosine_recombinase_XerCD"/>
</dbReference>
<dbReference type="InterPro" id="IPR046668">
    <property type="entry name" value="DUF6538"/>
</dbReference>
<keyword evidence="8" id="KW-1185">Reference proteome</keyword>
<comment type="caution">
    <text evidence="7">The sequence shown here is derived from an EMBL/GenBank/DDBJ whole genome shotgun (WGS) entry which is preliminary data.</text>
</comment>
<dbReference type="PANTHER" id="PTHR30349:SF64">
    <property type="entry name" value="PROPHAGE INTEGRASE INTD-RELATED"/>
    <property type="match status" value="1"/>
</dbReference>
<proteinExistence type="inferred from homology"/>